<sequence>MYGAFSVQGKGEKRTFDKDYMCLKSVVKAVWHVSMPK</sequence>
<gene>
    <name evidence="1" type="ORF">N473_20700</name>
</gene>
<dbReference type="PATRIC" id="fig|1365248.3.peg.3209"/>
<proteinExistence type="predicted"/>
<accession>A0A167K162</accession>
<evidence type="ECO:0000313" key="1">
    <source>
        <dbReference type="EMBL" id="KZN61965.1"/>
    </source>
</evidence>
<dbReference type="EMBL" id="AUYC01000035">
    <property type="protein sequence ID" value="KZN61965.1"/>
    <property type="molecule type" value="Genomic_DNA"/>
</dbReference>
<dbReference type="AlphaFoldDB" id="A0A167K162"/>
<organism evidence="1 2">
    <name type="scientific">Pseudoalteromonas luteoviolacea CPMOR-1</name>
    <dbReference type="NCBI Taxonomy" id="1365248"/>
    <lineage>
        <taxon>Bacteria</taxon>
        <taxon>Pseudomonadati</taxon>
        <taxon>Pseudomonadota</taxon>
        <taxon>Gammaproteobacteria</taxon>
        <taxon>Alteromonadales</taxon>
        <taxon>Pseudoalteromonadaceae</taxon>
        <taxon>Pseudoalteromonas</taxon>
    </lineage>
</organism>
<evidence type="ECO:0000313" key="2">
    <source>
        <dbReference type="Proteomes" id="UP000076486"/>
    </source>
</evidence>
<protein>
    <submittedName>
        <fullName evidence="1">Uncharacterized protein</fullName>
    </submittedName>
</protein>
<reference evidence="1 2" key="1">
    <citation type="submission" date="2013-07" db="EMBL/GenBank/DDBJ databases">
        <title>Comparative Genomic and Metabolomic Analysis of Twelve Strains of Pseudoalteromonas luteoviolacea.</title>
        <authorList>
            <person name="Vynne N.G."/>
            <person name="Mansson M."/>
            <person name="Gram L."/>
        </authorList>
    </citation>
    <scope>NUCLEOTIDE SEQUENCE [LARGE SCALE GENOMIC DNA]</scope>
    <source>
        <strain evidence="1 2">CPMOR-1</strain>
    </source>
</reference>
<comment type="caution">
    <text evidence="1">The sequence shown here is derived from an EMBL/GenBank/DDBJ whole genome shotgun (WGS) entry which is preliminary data.</text>
</comment>
<name>A0A167K162_9GAMM</name>
<dbReference type="Proteomes" id="UP000076486">
    <property type="component" value="Unassembled WGS sequence"/>
</dbReference>